<reference evidence="1 2" key="1">
    <citation type="journal article" date="2020" name="Mol. Biol. Evol.">
        <title>Interspecific Gene Flow and the Evolution of Specialization in Black and White Rhinoceros.</title>
        <authorList>
            <person name="Moodley Y."/>
            <person name="Westbury M.V."/>
            <person name="Russo I.M."/>
            <person name="Gopalakrishnan S."/>
            <person name="Rakotoarivelo A."/>
            <person name="Olsen R.A."/>
            <person name="Prost S."/>
            <person name="Tunstall T."/>
            <person name="Ryder O.A."/>
            <person name="Dalen L."/>
            <person name="Bruford M.W."/>
        </authorList>
    </citation>
    <scope>NUCLEOTIDE SEQUENCE [LARGE SCALE GENOMIC DNA]</scope>
    <source>
        <strain evidence="1">SBR-YM</strain>
        <tissue evidence="1">Skin</tissue>
    </source>
</reference>
<proteinExistence type="predicted"/>
<organism evidence="1 2">
    <name type="scientific">Diceros bicornis minor</name>
    <name type="common">South-central black rhinoceros</name>
    <dbReference type="NCBI Taxonomy" id="77932"/>
    <lineage>
        <taxon>Eukaryota</taxon>
        <taxon>Metazoa</taxon>
        <taxon>Chordata</taxon>
        <taxon>Craniata</taxon>
        <taxon>Vertebrata</taxon>
        <taxon>Euteleostomi</taxon>
        <taxon>Mammalia</taxon>
        <taxon>Eutheria</taxon>
        <taxon>Laurasiatheria</taxon>
        <taxon>Perissodactyla</taxon>
        <taxon>Rhinocerotidae</taxon>
        <taxon>Diceros</taxon>
    </lineage>
</organism>
<name>A0A7J7ECX8_DICBM</name>
<sequence>MEDNLYPELPKTELIANLNGSIGSNTIIAKKPDLQVHNRMTMIDKGKQRTPEDSLVVTKDVIKEFTDDGCQAPETKEHTQNRKCYGND</sequence>
<evidence type="ECO:0000313" key="2">
    <source>
        <dbReference type="Proteomes" id="UP000551758"/>
    </source>
</evidence>
<protein>
    <submittedName>
        <fullName evidence="1">Uncharacterized protein</fullName>
    </submittedName>
</protein>
<accession>A0A7J7ECX8</accession>
<dbReference type="Proteomes" id="UP000551758">
    <property type="component" value="Unassembled WGS sequence"/>
</dbReference>
<keyword evidence="2" id="KW-1185">Reference proteome</keyword>
<gene>
    <name evidence="1" type="ORF">HPG69_016882</name>
</gene>
<evidence type="ECO:0000313" key="1">
    <source>
        <dbReference type="EMBL" id="KAF5913266.1"/>
    </source>
</evidence>
<dbReference type="AlphaFoldDB" id="A0A7J7ECX8"/>
<dbReference type="EMBL" id="JACDTQ010003641">
    <property type="protein sequence ID" value="KAF5913266.1"/>
    <property type="molecule type" value="Genomic_DNA"/>
</dbReference>
<comment type="caution">
    <text evidence="1">The sequence shown here is derived from an EMBL/GenBank/DDBJ whole genome shotgun (WGS) entry which is preliminary data.</text>
</comment>